<dbReference type="Proteomes" id="UP000016923">
    <property type="component" value="Unassembled WGS sequence"/>
</dbReference>
<dbReference type="GO" id="GO:0051082">
    <property type="term" value="F:unfolded protein binding"/>
    <property type="evidence" value="ECO:0007669"/>
    <property type="project" value="TreeGrafter"/>
</dbReference>
<gene>
    <name evidence="9" type="ORF">F503_07396</name>
</gene>
<evidence type="ECO:0000256" key="6">
    <source>
        <dbReference type="ARBA" id="ARBA00023128"/>
    </source>
</evidence>
<dbReference type="VEuPathDB" id="FungiDB:F503_07396"/>
<dbReference type="HOGENOM" id="CLU_156745_2_1_1"/>
<dbReference type="STRING" id="1262450.S3D853"/>
<keyword evidence="3" id="KW-0812">Transmembrane</keyword>
<comment type="subcellular location">
    <subcellularLocation>
        <location evidence="1">Membrane</location>
        <topology evidence="1">Single-pass membrane protein</topology>
    </subcellularLocation>
    <subcellularLocation>
        <location evidence="2">Mitochondrion membrane</location>
    </subcellularLocation>
</comment>
<accession>S3D853</accession>
<name>S3D853_OPHP1</name>
<keyword evidence="10" id="KW-1185">Reference proteome</keyword>
<dbReference type="eggNOG" id="ENOG502S1QV">
    <property type="taxonomic scope" value="Eukaryota"/>
</dbReference>
<evidence type="ECO:0000256" key="2">
    <source>
        <dbReference type="ARBA" id="ARBA00004325"/>
    </source>
</evidence>
<dbReference type="OMA" id="VIFPIGW"/>
<comment type="similarity">
    <text evidence="8">Belongs to the PET100 family.</text>
</comment>
<evidence type="ECO:0000256" key="3">
    <source>
        <dbReference type="ARBA" id="ARBA00022692"/>
    </source>
</evidence>
<keyword evidence="4" id="KW-0809">Transit peptide</keyword>
<proteinExistence type="inferred from homology"/>
<keyword evidence="6" id="KW-0496">Mitochondrion</keyword>
<protein>
    <submittedName>
        <fullName evidence="9">Mitochondrial cytochrome c oxidase assembly factor</fullName>
    </submittedName>
</protein>
<evidence type="ECO:0000313" key="10">
    <source>
        <dbReference type="Proteomes" id="UP000016923"/>
    </source>
</evidence>
<evidence type="ECO:0000256" key="5">
    <source>
        <dbReference type="ARBA" id="ARBA00022989"/>
    </source>
</evidence>
<dbReference type="InterPro" id="IPR018625">
    <property type="entry name" value="Pet100"/>
</dbReference>
<keyword evidence="5" id="KW-1133">Transmembrane helix</keyword>
<keyword evidence="7" id="KW-0472">Membrane</keyword>
<reference evidence="9 10" key="1">
    <citation type="journal article" date="2013" name="BMC Genomics">
        <title>The genome and transcriptome of the pine saprophyte Ophiostoma piceae, and a comparison with the bark beetle-associated pine pathogen Grosmannia clavigera.</title>
        <authorList>
            <person name="Haridas S."/>
            <person name="Wang Y."/>
            <person name="Lim L."/>
            <person name="Massoumi Alamouti S."/>
            <person name="Jackman S."/>
            <person name="Docking R."/>
            <person name="Robertson G."/>
            <person name="Birol I."/>
            <person name="Bohlmann J."/>
            <person name="Breuil C."/>
        </authorList>
    </citation>
    <scope>NUCLEOTIDE SEQUENCE [LARGE SCALE GENOMIC DNA]</scope>
    <source>
        <strain evidence="9 10">UAMH 11346</strain>
    </source>
</reference>
<evidence type="ECO:0000313" key="9">
    <source>
        <dbReference type="EMBL" id="EPE09620.1"/>
    </source>
</evidence>
<evidence type="ECO:0000256" key="8">
    <source>
        <dbReference type="ARBA" id="ARBA00038077"/>
    </source>
</evidence>
<dbReference type="OrthoDB" id="18175at2759"/>
<dbReference type="Pfam" id="PF09803">
    <property type="entry name" value="Pet100"/>
    <property type="match status" value="1"/>
</dbReference>
<evidence type="ECO:0000256" key="1">
    <source>
        <dbReference type="ARBA" id="ARBA00004167"/>
    </source>
</evidence>
<dbReference type="PANTHER" id="PTHR33968">
    <property type="entry name" value="PROTEIN PET100 HOMOLOG, MITOCHONDRIAL"/>
    <property type="match status" value="1"/>
</dbReference>
<evidence type="ECO:0000256" key="7">
    <source>
        <dbReference type="ARBA" id="ARBA00023136"/>
    </source>
</evidence>
<dbReference type="GO" id="GO:0033617">
    <property type="term" value="P:mitochondrial respiratory chain complex IV assembly"/>
    <property type="evidence" value="ECO:0007669"/>
    <property type="project" value="InterPro"/>
</dbReference>
<dbReference type="PANTHER" id="PTHR33968:SF1">
    <property type="entry name" value="PROTEIN PET100 HOMOLOG, MITOCHONDRIAL"/>
    <property type="match status" value="1"/>
</dbReference>
<dbReference type="EMBL" id="KE148147">
    <property type="protein sequence ID" value="EPE09620.1"/>
    <property type="molecule type" value="Genomic_DNA"/>
</dbReference>
<dbReference type="GO" id="GO:0005743">
    <property type="term" value="C:mitochondrial inner membrane"/>
    <property type="evidence" value="ECO:0007669"/>
    <property type="project" value="TreeGrafter"/>
</dbReference>
<organism evidence="9 10">
    <name type="scientific">Ophiostoma piceae (strain UAMH 11346)</name>
    <name type="common">Sap stain fungus</name>
    <dbReference type="NCBI Taxonomy" id="1262450"/>
    <lineage>
        <taxon>Eukaryota</taxon>
        <taxon>Fungi</taxon>
        <taxon>Dikarya</taxon>
        <taxon>Ascomycota</taxon>
        <taxon>Pezizomycotina</taxon>
        <taxon>Sordariomycetes</taxon>
        <taxon>Sordariomycetidae</taxon>
        <taxon>Ophiostomatales</taxon>
        <taxon>Ophiostomataceae</taxon>
        <taxon>Ophiostoma</taxon>
    </lineage>
</organism>
<dbReference type="AlphaFoldDB" id="S3D853"/>
<evidence type="ECO:0000256" key="4">
    <source>
        <dbReference type="ARBA" id="ARBA00022946"/>
    </source>
</evidence>
<sequence length="89" mass="10337">MGGLNLEVFKFGMYVLFPIGTMYYFGTNLDSRFTVSEFWPKPENANRVPTERDEIHSELARLRARRLLKRDQRLAQEEANGKAQAPEES</sequence>